<dbReference type="EMBL" id="CP036276">
    <property type="protein sequence ID" value="QDU45868.1"/>
    <property type="molecule type" value="Genomic_DNA"/>
</dbReference>
<organism evidence="1 2">
    <name type="scientific">Symmachiella dynata</name>
    <dbReference type="NCBI Taxonomy" id="2527995"/>
    <lineage>
        <taxon>Bacteria</taxon>
        <taxon>Pseudomonadati</taxon>
        <taxon>Planctomycetota</taxon>
        <taxon>Planctomycetia</taxon>
        <taxon>Planctomycetales</taxon>
        <taxon>Planctomycetaceae</taxon>
        <taxon>Symmachiella</taxon>
    </lineage>
</organism>
<dbReference type="Proteomes" id="UP000319383">
    <property type="component" value="Chromosome"/>
</dbReference>
<dbReference type="OrthoDB" id="9930248at2"/>
<dbReference type="RefSeq" id="WP_145378406.1">
    <property type="nucleotide sequence ID" value="NZ_CAXBED010000246.1"/>
</dbReference>
<dbReference type="AlphaFoldDB" id="A0A517ZTQ2"/>
<gene>
    <name evidence="1" type="ORF">Mal52_43650</name>
</gene>
<reference evidence="1 2" key="1">
    <citation type="submission" date="2019-02" db="EMBL/GenBank/DDBJ databases">
        <title>Deep-cultivation of Planctomycetes and their phenomic and genomic characterization uncovers novel biology.</title>
        <authorList>
            <person name="Wiegand S."/>
            <person name="Jogler M."/>
            <person name="Boedeker C."/>
            <person name="Pinto D."/>
            <person name="Vollmers J."/>
            <person name="Rivas-Marin E."/>
            <person name="Kohn T."/>
            <person name="Peeters S.H."/>
            <person name="Heuer A."/>
            <person name="Rast P."/>
            <person name="Oberbeckmann S."/>
            <person name="Bunk B."/>
            <person name="Jeske O."/>
            <person name="Meyerdierks A."/>
            <person name="Storesund J.E."/>
            <person name="Kallscheuer N."/>
            <person name="Luecker S."/>
            <person name="Lage O.M."/>
            <person name="Pohl T."/>
            <person name="Merkel B.J."/>
            <person name="Hornburger P."/>
            <person name="Mueller R.-W."/>
            <person name="Bruemmer F."/>
            <person name="Labrenz M."/>
            <person name="Spormann A.M."/>
            <person name="Op den Camp H."/>
            <person name="Overmann J."/>
            <person name="Amann R."/>
            <person name="Jetten M.S.M."/>
            <person name="Mascher T."/>
            <person name="Medema M.H."/>
            <person name="Devos D.P."/>
            <person name="Kaster A.-K."/>
            <person name="Ovreas L."/>
            <person name="Rohde M."/>
            <person name="Galperin M.Y."/>
            <person name="Jogler C."/>
        </authorList>
    </citation>
    <scope>NUCLEOTIDE SEQUENCE [LARGE SCALE GENOMIC DNA]</scope>
    <source>
        <strain evidence="1 2">Mal52</strain>
    </source>
</reference>
<name>A0A517ZTQ2_9PLAN</name>
<proteinExistence type="predicted"/>
<keyword evidence="2" id="KW-1185">Reference proteome</keyword>
<evidence type="ECO:0000313" key="2">
    <source>
        <dbReference type="Proteomes" id="UP000319383"/>
    </source>
</evidence>
<evidence type="ECO:0000313" key="1">
    <source>
        <dbReference type="EMBL" id="QDU45868.1"/>
    </source>
</evidence>
<sequence>MALMNGPRFADTDFLAPEETLLLASEETTDPETTLGISERGVELLHKINEIIDLATENQPEGSDQPIIVQFTQK</sequence>
<protein>
    <submittedName>
        <fullName evidence="1">Uncharacterized protein</fullName>
    </submittedName>
</protein>
<accession>A0A517ZTQ2</accession>
<dbReference type="KEGG" id="sdyn:Mal52_43650"/>